<dbReference type="AlphaFoldDB" id="A0A1M6QI79"/>
<keyword evidence="3" id="KW-1185">Reference proteome</keyword>
<proteinExistence type="predicted"/>
<dbReference type="SUPFAM" id="SSF55957">
    <property type="entry name" value="Phosphoglucomutase, C-terminal domain"/>
    <property type="match status" value="1"/>
</dbReference>
<name>A0A1M6QI79_PSETH</name>
<accession>A0A1M6QI79</accession>
<dbReference type="EMBL" id="FRAP01000003">
    <property type="protein sequence ID" value="SHK19727.1"/>
    <property type="molecule type" value="Genomic_DNA"/>
</dbReference>
<reference evidence="2 3" key="1">
    <citation type="submission" date="2016-11" db="EMBL/GenBank/DDBJ databases">
        <authorList>
            <person name="Jaros S."/>
            <person name="Januszkiewicz K."/>
            <person name="Wedrychowicz H."/>
        </authorList>
    </citation>
    <scope>NUCLEOTIDE SEQUENCE [LARGE SCALE GENOMIC DNA]</scope>
    <source>
        <strain evidence="2 3">DSM 43832</strain>
    </source>
</reference>
<protein>
    <submittedName>
        <fullName evidence="2">Uncharacterized protein</fullName>
    </submittedName>
</protein>
<evidence type="ECO:0000313" key="3">
    <source>
        <dbReference type="Proteomes" id="UP000184363"/>
    </source>
</evidence>
<dbReference type="InterPro" id="IPR036900">
    <property type="entry name" value="A-D-PHexomutase_C_sf"/>
</dbReference>
<dbReference type="RefSeq" id="WP_073455836.1">
    <property type="nucleotide sequence ID" value="NZ_FRAP01000003.1"/>
</dbReference>
<gene>
    <name evidence="2" type="ORF">SAMN05443637_103330</name>
</gene>
<evidence type="ECO:0000256" key="1">
    <source>
        <dbReference type="SAM" id="MobiDB-lite"/>
    </source>
</evidence>
<feature type="region of interest" description="Disordered" evidence="1">
    <location>
        <begin position="106"/>
        <end position="127"/>
    </location>
</feature>
<dbReference type="Proteomes" id="UP000184363">
    <property type="component" value="Unassembled WGS sequence"/>
</dbReference>
<sequence>MHADCGFQDVDVRAVGTRFEGVPCTLRTGTTSSALTDEGGPGPLVVGILVRPKGPVAHRGPAARDGAEEMFAAVDAAPAAAVAAPGVTGGAIVELTPGRWFHVRPSGTEEGGVSADQEGMLAASAVT</sequence>
<dbReference type="GO" id="GO:0016868">
    <property type="term" value="F:intramolecular phosphotransferase activity"/>
    <property type="evidence" value="ECO:0007669"/>
    <property type="project" value="InterPro"/>
</dbReference>
<evidence type="ECO:0000313" key="2">
    <source>
        <dbReference type="EMBL" id="SHK19727.1"/>
    </source>
</evidence>
<organism evidence="2 3">
    <name type="scientific">Pseudonocardia thermophila</name>
    <dbReference type="NCBI Taxonomy" id="1848"/>
    <lineage>
        <taxon>Bacteria</taxon>
        <taxon>Bacillati</taxon>
        <taxon>Actinomycetota</taxon>
        <taxon>Actinomycetes</taxon>
        <taxon>Pseudonocardiales</taxon>
        <taxon>Pseudonocardiaceae</taxon>
        <taxon>Pseudonocardia</taxon>
    </lineage>
</organism>